<keyword evidence="3" id="KW-1185">Reference proteome</keyword>
<feature type="signal peptide" evidence="1">
    <location>
        <begin position="1"/>
        <end position="22"/>
    </location>
</feature>
<gene>
    <name evidence="2" type="ORF">OM944_14195</name>
</gene>
<proteinExistence type="predicted"/>
<protein>
    <recommendedName>
        <fullName evidence="4">Secreted protein</fullName>
    </recommendedName>
</protein>
<dbReference type="EMBL" id="CP110226">
    <property type="protein sequence ID" value="UZD21814.1"/>
    <property type="molecule type" value="Genomic_DNA"/>
</dbReference>
<evidence type="ECO:0000256" key="1">
    <source>
        <dbReference type="SAM" id="SignalP"/>
    </source>
</evidence>
<evidence type="ECO:0008006" key="4">
    <source>
        <dbReference type="Google" id="ProtNLM"/>
    </source>
</evidence>
<dbReference type="RefSeq" id="WP_264808280.1">
    <property type="nucleotide sequence ID" value="NZ_CP110226.1"/>
</dbReference>
<reference evidence="2" key="1">
    <citation type="submission" date="2022-10" db="EMBL/GenBank/DDBJ databases">
        <title>Algoriphagus sp. a novel bacteria isolate from halophytes salicornia europaea.</title>
        <authorList>
            <person name="Peng Y."/>
            <person name="Jiang L."/>
            <person name="Lee J."/>
        </authorList>
    </citation>
    <scope>NUCLEOTIDE SEQUENCE</scope>
    <source>
        <strain evidence="2">TR-M5</strain>
    </source>
</reference>
<dbReference type="Proteomes" id="UP001163156">
    <property type="component" value="Chromosome"/>
</dbReference>
<feature type="chain" id="PRO_5046722394" description="Secreted protein" evidence="1">
    <location>
        <begin position="23"/>
        <end position="95"/>
    </location>
</feature>
<organism evidence="2 3">
    <name type="scientific">Algoriphagus halophytocola</name>
    <dbReference type="NCBI Taxonomy" id="2991499"/>
    <lineage>
        <taxon>Bacteria</taxon>
        <taxon>Pseudomonadati</taxon>
        <taxon>Bacteroidota</taxon>
        <taxon>Cytophagia</taxon>
        <taxon>Cytophagales</taxon>
        <taxon>Cyclobacteriaceae</taxon>
        <taxon>Algoriphagus</taxon>
    </lineage>
</organism>
<accession>A0ABY6MEH4</accession>
<name>A0ABY6MEH4_9BACT</name>
<evidence type="ECO:0000313" key="2">
    <source>
        <dbReference type="EMBL" id="UZD21814.1"/>
    </source>
</evidence>
<evidence type="ECO:0000313" key="3">
    <source>
        <dbReference type="Proteomes" id="UP001163156"/>
    </source>
</evidence>
<keyword evidence="1" id="KW-0732">Signal</keyword>
<sequence length="95" mass="10408">MNTLIKRLPLFAFVLAAFAAFAFNMPDITNPNPPVKLWTPDSGAPHNYREITGEEEGTNYLCDDEGPECTVMFQDDNPASGIKTNVVTGTYLAIP</sequence>